<evidence type="ECO:0000256" key="3">
    <source>
        <dbReference type="ARBA" id="ARBA00022833"/>
    </source>
</evidence>
<feature type="compositionally biased region" description="Low complexity" evidence="4">
    <location>
        <begin position="1"/>
        <end position="10"/>
    </location>
</feature>
<dbReference type="InterPro" id="IPR007527">
    <property type="entry name" value="Znf_SWIM"/>
</dbReference>
<dbReference type="Pfam" id="PF10551">
    <property type="entry name" value="MULE"/>
    <property type="match status" value="1"/>
</dbReference>
<sequence>MDPQFENQSMELEENEEEDTEQLKAQEENNEEETSKKLSPPEVNTIFDSETEVYEYYRQYGIQNGFGIMIRNTRKIEGVNTYMTVACHRYGEPNQKAPDSLKPKPVVKTNCKARLCAKRMDEDDKWRVTQFDNEHNHNLSPSKAYRFRCNRKLTNHAKRSLNLFDEAGIPMNKSYNALVVEHGGHENMTFSKKDCENYMRTIRRLRLAEGDAVALQNYFNKAQSIDSKFYYSMDLDDENRIKNLFWADARCRAAYKEFGDVVTFDTTYLTNKYDMPFAPFVGVNHHGQSILLGCGLISNEDTPTFIWLFETWLTCMSGYPPNAIITDQDRAMQNAIEKVFPNARHRWCLWHIMKKIPEKLKGYKEYDSIKFELQNIVYDSIEVDTFELGWSSMISNYNLKDNDWLNRLYDGRHKWVPCFVKDCFWAGMSTTQRSESMNAFFDGYVNAKTSLREFVGKYDNALKDKVEKEVHADTRSLSTTIPCVTPHVIEKQFQENYTNDKFKEFQKEMINLMYCECMMLDSDEVIFNYQVEEIQYVGDSQMRRTIKYNVCFIKEVGDEYDVKCGCRLFEFRGIICRHIIKVLLFKQNVFTMSSKYILRRWRKNVKRIHSRTKVTYSTWKDSEEKRMYDMVCDAFYRIVDLATQKIERCNSLVDTFKKLELEWDNNDECISKKISVDKQTSKSEGKKSKNSDSSLSIHSPIKKRCKGRPPTRRKQSKVDTVVKCLKKKVRYYHALIF</sequence>
<feature type="compositionally biased region" description="Basic and acidic residues" evidence="4">
    <location>
        <begin position="680"/>
        <end position="690"/>
    </location>
</feature>
<feature type="compositionally biased region" description="Acidic residues" evidence="4">
    <location>
        <begin position="11"/>
        <end position="20"/>
    </location>
</feature>
<protein>
    <recommendedName>
        <fullName evidence="5">Zinc finger PMZ-type domain-containing protein</fullName>
    </recommendedName>
</protein>
<gene>
    <name evidence="6" type="ORF">DCAR_0313074</name>
</gene>
<evidence type="ECO:0000256" key="2">
    <source>
        <dbReference type="ARBA" id="ARBA00022771"/>
    </source>
</evidence>
<dbReference type="Pfam" id="PF03101">
    <property type="entry name" value="FAR1"/>
    <property type="match status" value="1"/>
</dbReference>
<dbReference type="Proteomes" id="UP000077755">
    <property type="component" value="Chromosome 3"/>
</dbReference>
<dbReference type="GO" id="GO:0008270">
    <property type="term" value="F:zinc ion binding"/>
    <property type="evidence" value="ECO:0007669"/>
    <property type="project" value="UniProtKB-KW"/>
</dbReference>
<dbReference type="AlphaFoldDB" id="A0AAF0WPL0"/>
<dbReference type="EMBL" id="CP093345">
    <property type="protein sequence ID" value="WOG93787.1"/>
    <property type="molecule type" value="Genomic_DNA"/>
</dbReference>
<evidence type="ECO:0000313" key="6">
    <source>
        <dbReference type="EMBL" id="WOG93787.1"/>
    </source>
</evidence>
<dbReference type="SMART" id="SM00575">
    <property type="entry name" value="ZnF_PMZ"/>
    <property type="match status" value="1"/>
</dbReference>
<dbReference type="PANTHER" id="PTHR47718">
    <property type="entry name" value="OS01G0519700 PROTEIN"/>
    <property type="match status" value="1"/>
</dbReference>
<reference evidence="6" key="1">
    <citation type="journal article" date="2016" name="Nat. Genet.">
        <title>A high-quality carrot genome assembly provides new insights into carotenoid accumulation and asterid genome evolution.</title>
        <authorList>
            <person name="Iorizzo M."/>
            <person name="Ellison S."/>
            <person name="Senalik D."/>
            <person name="Zeng P."/>
            <person name="Satapoomin P."/>
            <person name="Huang J."/>
            <person name="Bowman M."/>
            <person name="Iovene M."/>
            <person name="Sanseverino W."/>
            <person name="Cavagnaro P."/>
            <person name="Yildiz M."/>
            <person name="Macko-Podgorni A."/>
            <person name="Moranska E."/>
            <person name="Grzebelus E."/>
            <person name="Grzebelus D."/>
            <person name="Ashrafi H."/>
            <person name="Zheng Z."/>
            <person name="Cheng S."/>
            <person name="Spooner D."/>
            <person name="Van Deynze A."/>
            <person name="Simon P."/>
        </authorList>
    </citation>
    <scope>NUCLEOTIDE SEQUENCE</scope>
    <source>
        <tissue evidence="6">Leaf</tissue>
    </source>
</reference>
<evidence type="ECO:0000256" key="1">
    <source>
        <dbReference type="ARBA" id="ARBA00022723"/>
    </source>
</evidence>
<keyword evidence="3" id="KW-0862">Zinc</keyword>
<accession>A0AAF0WPL0</accession>
<keyword evidence="7" id="KW-1185">Reference proteome</keyword>
<dbReference type="InterPro" id="IPR004330">
    <property type="entry name" value="FAR1_DNA_bnd_dom"/>
</dbReference>
<dbReference type="InterPro" id="IPR018289">
    <property type="entry name" value="MULE_transposase_dom"/>
</dbReference>
<keyword evidence="1" id="KW-0479">Metal-binding</keyword>
<evidence type="ECO:0000259" key="5">
    <source>
        <dbReference type="SMART" id="SM00575"/>
    </source>
</evidence>
<feature type="region of interest" description="Disordered" evidence="4">
    <location>
        <begin position="1"/>
        <end position="43"/>
    </location>
</feature>
<keyword evidence="2" id="KW-0863">Zinc-finger</keyword>
<feature type="compositionally biased region" description="Basic residues" evidence="4">
    <location>
        <begin position="700"/>
        <end position="714"/>
    </location>
</feature>
<evidence type="ECO:0000256" key="4">
    <source>
        <dbReference type="SAM" id="MobiDB-lite"/>
    </source>
</evidence>
<feature type="region of interest" description="Disordered" evidence="4">
    <location>
        <begin position="680"/>
        <end position="714"/>
    </location>
</feature>
<feature type="domain" description="Zinc finger PMZ-type" evidence="5">
    <location>
        <begin position="562"/>
        <end position="589"/>
    </location>
</feature>
<organism evidence="6 7">
    <name type="scientific">Daucus carota subsp. sativus</name>
    <name type="common">Carrot</name>
    <dbReference type="NCBI Taxonomy" id="79200"/>
    <lineage>
        <taxon>Eukaryota</taxon>
        <taxon>Viridiplantae</taxon>
        <taxon>Streptophyta</taxon>
        <taxon>Embryophyta</taxon>
        <taxon>Tracheophyta</taxon>
        <taxon>Spermatophyta</taxon>
        <taxon>Magnoliopsida</taxon>
        <taxon>eudicotyledons</taxon>
        <taxon>Gunneridae</taxon>
        <taxon>Pentapetalae</taxon>
        <taxon>asterids</taxon>
        <taxon>campanulids</taxon>
        <taxon>Apiales</taxon>
        <taxon>Apiaceae</taxon>
        <taxon>Apioideae</taxon>
        <taxon>Scandiceae</taxon>
        <taxon>Daucinae</taxon>
        <taxon>Daucus</taxon>
        <taxon>Daucus sect. Daucus</taxon>
    </lineage>
</organism>
<dbReference type="PANTHER" id="PTHR47718:SF13">
    <property type="entry name" value="OS09G0290500 PROTEIN"/>
    <property type="match status" value="1"/>
</dbReference>
<dbReference type="Pfam" id="PF04434">
    <property type="entry name" value="SWIM"/>
    <property type="match status" value="1"/>
</dbReference>
<reference evidence="6" key="2">
    <citation type="submission" date="2022-03" db="EMBL/GenBank/DDBJ databases">
        <title>Draft title - Genomic analysis of global carrot germplasm unveils the trajectory of domestication and the origin of high carotenoid orange carrot.</title>
        <authorList>
            <person name="Iorizzo M."/>
            <person name="Ellison S."/>
            <person name="Senalik D."/>
            <person name="Macko-Podgorni A."/>
            <person name="Grzebelus D."/>
            <person name="Bostan H."/>
            <person name="Rolling W."/>
            <person name="Curaba J."/>
            <person name="Simon P."/>
        </authorList>
    </citation>
    <scope>NUCLEOTIDE SEQUENCE</scope>
    <source>
        <tissue evidence="6">Leaf</tissue>
    </source>
</reference>
<evidence type="ECO:0000313" key="7">
    <source>
        <dbReference type="Proteomes" id="UP000077755"/>
    </source>
</evidence>
<dbReference type="InterPro" id="IPR006564">
    <property type="entry name" value="Znf_PMZ"/>
</dbReference>
<name>A0AAF0WPL0_DAUCS</name>
<proteinExistence type="predicted"/>